<dbReference type="eggNOG" id="ENOG502S2X0">
    <property type="taxonomic scope" value="Eukaryota"/>
</dbReference>
<dbReference type="GO" id="GO:0046872">
    <property type="term" value="F:metal ion binding"/>
    <property type="evidence" value="ECO:0007669"/>
    <property type="project" value="UniProtKB-KW"/>
</dbReference>
<feature type="compositionally biased region" description="Polar residues" evidence="5">
    <location>
        <begin position="1"/>
        <end position="18"/>
    </location>
</feature>
<gene>
    <name evidence="6" type="ORF">CFIO01_06058</name>
</gene>
<reference evidence="6 7" key="1">
    <citation type="submission" date="2014-02" db="EMBL/GenBank/DDBJ databases">
        <title>The genome sequence of Colletotrichum fioriniae PJ7.</title>
        <authorList>
            <person name="Baroncelli R."/>
            <person name="Thon M.R."/>
        </authorList>
    </citation>
    <scope>NUCLEOTIDE SEQUENCE [LARGE SCALE GENOMIC DNA]</scope>
    <source>
        <strain evidence="6 7">PJ7</strain>
    </source>
</reference>
<comment type="cofactor">
    <cofactor evidence="1 4">
        <name>Mg(2+)</name>
        <dbReference type="ChEBI" id="CHEBI:18420"/>
    </cofactor>
</comment>
<dbReference type="PANTHER" id="PTHR35201">
    <property type="entry name" value="TERPENE SYNTHASE"/>
    <property type="match status" value="1"/>
</dbReference>
<name>A0A010S4G2_9PEZI</name>
<comment type="caution">
    <text evidence="6">The sequence shown here is derived from an EMBL/GenBank/DDBJ whole genome shotgun (WGS) entry which is preliminary data.</text>
</comment>
<dbReference type="KEGG" id="cfj:CFIO01_06058"/>
<dbReference type="GO" id="GO:0010333">
    <property type="term" value="F:terpene synthase activity"/>
    <property type="evidence" value="ECO:0007669"/>
    <property type="project" value="InterPro"/>
</dbReference>
<accession>A0A010S4G2</accession>
<keyword evidence="4" id="KW-0456">Lyase</keyword>
<keyword evidence="7" id="KW-1185">Reference proteome</keyword>
<proteinExistence type="inferred from homology"/>
<dbReference type="EMBL" id="JARH01000553">
    <property type="protein sequence ID" value="EXF79468.1"/>
    <property type="molecule type" value="Genomic_DNA"/>
</dbReference>
<dbReference type="Pfam" id="PF19086">
    <property type="entry name" value="Terpene_syn_C_2"/>
    <property type="match status" value="1"/>
</dbReference>
<organism evidence="6 7">
    <name type="scientific">Colletotrichum fioriniae PJ7</name>
    <dbReference type="NCBI Taxonomy" id="1445577"/>
    <lineage>
        <taxon>Eukaryota</taxon>
        <taxon>Fungi</taxon>
        <taxon>Dikarya</taxon>
        <taxon>Ascomycota</taxon>
        <taxon>Pezizomycotina</taxon>
        <taxon>Sordariomycetes</taxon>
        <taxon>Hypocreomycetidae</taxon>
        <taxon>Glomerellales</taxon>
        <taxon>Glomerellaceae</taxon>
        <taxon>Colletotrichum</taxon>
        <taxon>Colletotrichum acutatum species complex</taxon>
    </lineage>
</organism>
<evidence type="ECO:0000256" key="3">
    <source>
        <dbReference type="ARBA" id="ARBA00022842"/>
    </source>
</evidence>
<evidence type="ECO:0000256" key="5">
    <source>
        <dbReference type="SAM" id="MobiDB-lite"/>
    </source>
</evidence>
<dbReference type="AlphaFoldDB" id="A0A010S4G2"/>
<evidence type="ECO:0000256" key="1">
    <source>
        <dbReference type="ARBA" id="ARBA00001946"/>
    </source>
</evidence>
<protein>
    <recommendedName>
        <fullName evidence="4">Terpene synthase</fullName>
        <ecNumber evidence="4">4.2.3.-</ecNumber>
    </recommendedName>
</protein>
<dbReference type="OrthoDB" id="2861623at2759"/>
<sequence length="438" mass="49365">MISPESSLFGSPQMSVGNGSDGLPNMSEKSRVDLIHFDVDDNGESTMSPGSPVSSYSTFTDSLPSSHAFTISSEAGSTLDIRARIGINSDEVNANYVRIPDFFSSIMSVKPVINVNYEKVKGEADSWIATILDLSQAQARKNVQANFAFMNAMWVPYADEEAYRTMIDWNNWVFAFDDQFDEGHLKDDPIKAVEELHATFAVLEDSQTPIQLQDNPIRYVFQTVWNRFKKNVGQKLEFANTTIVELQERYKASIRYYFSGLLSQVGVQSSKSAMTLTVDEYMSFRRGTIGCQPSYVLVEFCHGINVPSKVIDHESLQECRRISADLVILVNDILSYRKDLEQGVQHNLIALLKSQGHSTQEAIDEIGDMIDECYRDWYLALSKMPICGEKVDQEVIRYLDGCRDVALGNLHWSYESGRYLGDEGALVRQTRVLRLPEA</sequence>
<evidence type="ECO:0000256" key="2">
    <source>
        <dbReference type="ARBA" id="ARBA00006333"/>
    </source>
</evidence>
<comment type="similarity">
    <text evidence="2 4">Belongs to the terpene synthase family.</text>
</comment>
<dbReference type="EC" id="4.2.3.-" evidence="4"/>
<dbReference type="GO" id="GO:0008299">
    <property type="term" value="P:isoprenoid biosynthetic process"/>
    <property type="evidence" value="ECO:0007669"/>
    <property type="project" value="UniProtKB-ARBA"/>
</dbReference>
<dbReference type="Proteomes" id="UP000020467">
    <property type="component" value="Unassembled WGS sequence"/>
</dbReference>
<evidence type="ECO:0000256" key="4">
    <source>
        <dbReference type="RuleBase" id="RU366034"/>
    </source>
</evidence>
<dbReference type="PANTHER" id="PTHR35201:SF4">
    <property type="entry name" value="BETA-PINACENE SYNTHASE-RELATED"/>
    <property type="match status" value="1"/>
</dbReference>
<dbReference type="Gene3D" id="1.10.600.10">
    <property type="entry name" value="Farnesyl Diphosphate Synthase"/>
    <property type="match status" value="1"/>
</dbReference>
<keyword evidence="3 4" id="KW-0460">Magnesium</keyword>
<keyword evidence="4" id="KW-0479">Metal-binding</keyword>
<evidence type="ECO:0000313" key="7">
    <source>
        <dbReference type="Proteomes" id="UP000020467"/>
    </source>
</evidence>
<dbReference type="SUPFAM" id="SSF48576">
    <property type="entry name" value="Terpenoid synthases"/>
    <property type="match status" value="1"/>
</dbReference>
<dbReference type="SFLD" id="SFLDS00005">
    <property type="entry name" value="Isoprenoid_Synthase_Type_I"/>
    <property type="match status" value="1"/>
</dbReference>
<feature type="region of interest" description="Disordered" evidence="5">
    <location>
        <begin position="1"/>
        <end position="25"/>
    </location>
</feature>
<dbReference type="SFLD" id="SFLDG01020">
    <property type="entry name" value="Terpene_Cyclase_Like_2"/>
    <property type="match status" value="1"/>
</dbReference>
<evidence type="ECO:0000313" key="6">
    <source>
        <dbReference type="EMBL" id="EXF79468.1"/>
    </source>
</evidence>
<dbReference type="InterPro" id="IPR034686">
    <property type="entry name" value="Terpene_cyclase-like_2"/>
</dbReference>
<dbReference type="InterPro" id="IPR008949">
    <property type="entry name" value="Isoprenoid_synthase_dom_sf"/>
</dbReference>
<dbReference type="HOGENOM" id="CLU_042538_0_1_1"/>